<feature type="region of interest" description="Disordered" evidence="1">
    <location>
        <begin position="134"/>
        <end position="169"/>
    </location>
</feature>
<organism evidence="2">
    <name type="scientific">Nocardia farcinica</name>
    <dbReference type="NCBI Taxonomy" id="37329"/>
    <lineage>
        <taxon>Bacteria</taxon>
        <taxon>Bacillati</taxon>
        <taxon>Actinomycetota</taxon>
        <taxon>Actinomycetes</taxon>
        <taxon>Mycobacteriales</taxon>
        <taxon>Nocardiaceae</taxon>
        <taxon>Nocardia</taxon>
    </lineage>
</organism>
<accession>A0A449G786</accession>
<dbReference type="InterPro" id="IPR027417">
    <property type="entry name" value="P-loop_NTPase"/>
</dbReference>
<sequence>MTLYVVIGPPAAGKSTWCQAHATPADIIIDYDRIASALTARRDAGHDHTPAVKAVTKAARRAAIDTAIQHAREVDVYLIHSTPSPTLLASYRALGARVVTIDPGREIVMRRVKAERPWRMQQVVKQWYEQRPELVRGAPPPAGPESKPSQVGSQLPTGNTLDWHPRSKI</sequence>
<dbReference type="Gene3D" id="3.40.50.300">
    <property type="entry name" value="P-loop containing nucleotide triphosphate hydrolases"/>
    <property type="match status" value="1"/>
</dbReference>
<feature type="compositionally biased region" description="Polar residues" evidence="1">
    <location>
        <begin position="147"/>
        <end position="160"/>
    </location>
</feature>
<proteinExistence type="predicted"/>
<reference evidence="2" key="1">
    <citation type="submission" date="2019-02" db="EMBL/GenBank/DDBJ databases">
        <authorList>
            <consortium name="Pathogen Informatics"/>
        </authorList>
    </citation>
    <scope>NUCLEOTIDE SEQUENCE</scope>
    <source>
        <strain evidence="2">3012STDY6733949</strain>
    </source>
</reference>
<dbReference type="Pfam" id="PF13671">
    <property type="entry name" value="AAA_33"/>
    <property type="match status" value="1"/>
</dbReference>
<dbReference type="SUPFAM" id="SSF52540">
    <property type="entry name" value="P-loop containing nucleoside triphosphate hydrolases"/>
    <property type="match status" value="1"/>
</dbReference>
<dbReference type="RefSeq" id="WP_212735015.1">
    <property type="nucleotide sequence ID" value="NZ_CAACYE020000001.1"/>
</dbReference>
<gene>
    <name evidence="2" type="ORF">NCTC1935_00179</name>
</gene>
<dbReference type="EMBL" id="CAACYE010000005">
    <property type="protein sequence ID" value="VFA81588.1"/>
    <property type="molecule type" value="Genomic_DNA"/>
</dbReference>
<evidence type="ECO:0000256" key="1">
    <source>
        <dbReference type="SAM" id="MobiDB-lite"/>
    </source>
</evidence>
<evidence type="ECO:0000313" key="2">
    <source>
        <dbReference type="EMBL" id="VFA81588.1"/>
    </source>
</evidence>
<dbReference type="AlphaFoldDB" id="A0A449G786"/>
<protein>
    <submittedName>
        <fullName evidence="2">Uncharacterized protein</fullName>
    </submittedName>
</protein>
<name>A0A449G786_NOCFR</name>